<dbReference type="Gene3D" id="3.30.465.10">
    <property type="match status" value="1"/>
</dbReference>
<proteinExistence type="inferred from homology"/>
<dbReference type="InterPro" id="IPR050416">
    <property type="entry name" value="FAD-linked_Oxidoreductase"/>
</dbReference>
<dbReference type="Proteomes" id="UP000076584">
    <property type="component" value="Unassembled WGS sequence"/>
</dbReference>
<evidence type="ECO:0000256" key="5">
    <source>
        <dbReference type="ARBA" id="ARBA00023002"/>
    </source>
</evidence>
<evidence type="ECO:0000256" key="4">
    <source>
        <dbReference type="ARBA" id="ARBA00022827"/>
    </source>
</evidence>
<dbReference type="InterPro" id="IPR036318">
    <property type="entry name" value="FAD-bd_PCMH-like_sf"/>
</dbReference>
<reference evidence="6 7" key="1">
    <citation type="submission" date="2015-06" db="EMBL/GenBank/DDBJ databases">
        <title>Survival trade-offs in plant roots during colonization by closely related pathogenic and mutualistic fungi.</title>
        <authorList>
            <person name="Hacquard S."/>
            <person name="Kracher B."/>
            <person name="Hiruma K."/>
            <person name="Weinman A."/>
            <person name="Muench P."/>
            <person name="Garrido Oter R."/>
            <person name="Ver Loren van Themaat E."/>
            <person name="Dallerey J.-F."/>
            <person name="Damm U."/>
            <person name="Henrissat B."/>
            <person name="Lespinet O."/>
            <person name="Thon M."/>
            <person name="Kemen E."/>
            <person name="McHardy A.C."/>
            <person name="Schulze-Lefert P."/>
            <person name="O'Connell R.J."/>
        </authorList>
    </citation>
    <scope>NUCLEOTIDE SEQUENCE [LARGE SCALE GENOMIC DNA]</scope>
    <source>
        <strain evidence="6 7">MAFF 238704</strain>
    </source>
</reference>
<dbReference type="PANTHER" id="PTHR42973:SF39">
    <property type="entry name" value="FAD-BINDING PCMH-TYPE DOMAIN-CONTAINING PROTEIN"/>
    <property type="match status" value="1"/>
</dbReference>
<evidence type="ECO:0000313" key="7">
    <source>
        <dbReference type="Proteomes" id="UP000076584"/>
    </source>
</evidence>
<comment type="cofactor">
    <cofactor evidence="1">
        <name>FAD</name>
        <dbReference type="ChEBI" id="CHEBI:57692"/>
    </cofactor>
</comment>
<dbReference type="InterPro" id="IPR016169">
    <property type="entry name" value="FAD-bd_PCMH_sub2"/>
</dbReference>
<dbReference type="STRING" id="1573173.A0A167EA16"/>
<dbReference type="AlphaFoldDB" id="A0A167EA16"/>
<keyword evidence="3" id="KW-0285">Flavoprotein</keyword>
<comment type="caution">
    <text evidence="6">The sequence shown here is derived from an EMBL/GenBank/DDBJ whole genome shotgun (WGS) entry which is preliminary data.</text>
</comment>
<keyword evidence="4" id="KW-0274">FAD</keyword>
<dbReference type="GO" id="GO:0050660">
    <property type="term" value="F:flavin adenine dinucleotide binding"/>
    <property type="evidence" value="ECO:0007669"/>
    <property type="project" value="InterPro"/>
</dbReference>
<accession>A0A167EA16</accession>
<evidence type="ECO:0000313" key="6">
    <source>
        <dbReference type="EMBL" id="KZL84873.1"/>
    </source>
</evidence>
<dbReference type="SUPFAM" id="SSF56176">
    <property type="entry name" value="FAD-binding/transporter-associated domain-like"/>
    <property type="match status" value="1"/>
</dbReference>
<evidence type="ECO:0000256" key="2">
    <source>
        <dbReference type="ARBA" id="ARBA00005466"/>
    </source>
</evidence>
<evidence type="ECO:0000256" key="1">
    <source>
        <dbReference type="ARBA" id="ARBA00001974"/>
    </source>
</evidence>
<comment type="similarity">
    <text evidence="2">Belongs to the oxygen-dependent FAD-linked oxidoreductase family.</text>
</comment>
<protein>
    <submittedName>
        <fullName evidence="6">Fad binding domain-containing protein</fullName>
    </submittedName>
</protein>
<name>A0A167EA16_COLIC</name>
<keyword evidence="7" id="KW-1185">Reference proteome</keyword>
<keyword evidence="5" id="KW-0560">Oxidoreductase</keyword>
<dbReference type="GO" id="GO:0016491">
    <property type="term" value="F:oxidoreductase activity"/>
    <property type="evidence" value="ECO:0007669"/>
    <property type="project" value="UniProtKB-KW"/>
</dbReference>
<sequence>MWATLSNDTRLLDPAYVCGSDGHLALVVNATTPEYIKSSVDFARKNNVRLIIESTGHSHLDRSIAPDSLSTWVHHMQGAAMHKLFKAAAEHGQVVVGVTANSVSVGGCVTGGGPSLYAPRFRLAVDNVLQIEVVTPLGEGGGSTFAVNTSITFETHPYSSISNTTWAMLTEPKTSYLSNLASYFLSQAPSPDKAGIYGYALSNSHMPDPISAPILPPNAVGIISVTLLQDDAELGEVERIWTSLNKAIHEHHPKITFLRMTMKFPIWQDY</sequence>
<dbReference type="PANTHER" id="PTHR42973">
    <property type="entry name" value="BINDING OXIDOREDUCTASE, PUTATIVE (AFU_ORTHOLOGUE AFUA_1G17690)-RELATED"/>
    <property type="match status" value="1"/>
</dbReference>
<evidence type="ECO:0000256" key="3">
    <source>
        <dbReference type="ARBA" id="ARBA00022630"/>
    </source>
</evidence>
<gene>
    <name evidence="6" type="ORF">CI238_11511</name>
</gene>
<organism evidence="6 7">
    <name type="scientific">Colletotrichum incanum</name>
    <name type="common">Soybean anthracnose fungus</name>
    <dbReference type="NCBI Taxonomy" id="1573173"/>
    <lineage>
        <taxon>Eukaryota</taxon>
        <taxon>Fungi</taxon>
        <taxon>Dikarya</taxon>
        <taxon>Ascomycota</taxon>
        <taxon>Pezizomycotina</taxon>
        <taxon>Sordariomycetes</taxon>
        <taxon>Hypocreomycetidae</taxon>
        <taxon>Glomerellales</taxon>
        <taxon>Glomerellaceae</taxon>
        <taxon>Colletotrichum</taxon>
        <taxon>Colletotrichum spaethianum species complex</taxon>
    </lineage>
</organism>
<dbReference type="EMBL" id="LFIW01000770">
    <property type="protein sequence ID" value="KZL84873.1"/>
    <property type="molecule type" value="Genomic_DNA"/>
</dbReference>